<dbReference type="Proteomes" id="UP000443582">
    <property type="component" value="Unassembled WGS sequence"/>
</dbReference>
<dbReference type="RefSeq" id="WP_115363292.1">
    <property type="nucleotide sequence ID" value="NZ_QDKL01000003.1"/>
</dbReference>
<dbReference type="EMBL" id="QDKL01000003">
    <property type="protein sequence ID" value="RZF20962.1"/>
    <property type="molecule type" value="Genomic_DNA"/>
</dbReference>
<comment type="caution">
    <text evidence="2">The sequence shown here is derived from an EMBL/GenBank/DDBJ whole genome shotgun (WGS) entry which is preliminary data.</text>
</comment>
<evidence type="ECO:0000313" key="3">
    <source>
        <dbReference type="Proteomes" id="UP000443582"/>
    </source>
</evidence>
<evidence type="ECO:0008006" key="4">
    <source>
        <dbReference type="Google" id="ProtNLM"/>
    </source>
</evidence>
<organism evidence="2 3">
    <name type="scientific">Halobacteriovorax vibrionivorans</name>
    <dbReference type="NCBI Taxonomy" id="2152716"/>
    <lineage>
        <taxon>Bacteria</taxon>
        <taxon>Pseudomonadati</taxon>
        <taxon>Bdellovibrionota</taxon>
        <taxon>Bacteriovoracia</taxon>
        <taxon>Bacteriovoracales</taxon>
        <taxon>Halobacteriovoraceae</taxon>
        <taxon>Halobacteriovorax</taxon>
    </lineage>
</organism>
<dbReference type="PROSITE" id="PS51257">
    <property type="entry name" value="PROKAR_LIPOPROTEIN"/>
    <property type="match status" value="1"/>
</dbReference>
<protein>
    <recommendedName>
        <fullName evidence="4">Lipoprotein</fullName>
    </recommendedName>
</protein>
<reference evidence="3" key="1">
    <citation type="journal article" date="2019" name="Int. J. Syst. Evol. Microbiol.">
        <title>Halobacteriovorax valvorus sp. nov., a novel prokaryotic predator isolated from coastal seawater of China.</title>
        <authorList>
            <person name="Chen M.-X."/>
        </authorList>
    </citation>
    <scope>NUCLEOTIDE SEQUENCE [LARGE SCALE GENOMIC DNA]</scope>
    <source>
        <strain evidence="3">BL9</strain>
    </source>
</reference>
<evidence type="ECO:0000256" key="1">
    <source>
        <dbReference type="SAM" id="MobiDB-lite"/>
    </source>
</evidence>
<name>A0ABY0II00_9BACT</name>
<feature type="compositionally biased region" description="Gly residues" evidence="1">
    <location>
        <begin position="38"/>
        <end position="47"/>
    </location>
</feature>
<evidence type="ECO:0000313" key="2">
    <source>
        <dbReference type="EMBL" id="RZF20962.1"/>
    </source>
</evidence>
<accession>A0ABY0II00</accession>
<sequence>MMKKTITFLLMLTLFASCMEQPRSRRASLDSPTDSIGDGSGNNGSSGGNNATDGDTEVITNIPEDTAVEITQIIDPNTGSFKKKVSIPKDFRGKLHLTGLNISSLKNRVIKGRFYFGRERTPIELDGVVGQVPGEGITQYSTINVITFDMAARKFSDIRLLYSLFDYNDYDSDTAEDVITDPTNAGLYCRGLRLEDDPTFTPSISHPYCDQAGDVCLYAYAGVGDQTLWREENVDGEIVERTNIPTYEQIDIDGNLLSGEPLSNNLLKCLPDRNDSSMFQSLFGVNHPANIGTTLTLGGNQYEYRGPYRIFNEDEWEIKGAAIYQQGSVPSGVFKAPLAGASSFSNVAAGMQSYMFPRAGKINYQTTGIQYLGSDSPFSNRSVQTLNSAGDTKYMDGCNIRAKNYNATTGETISSCNVTGTIELFTMENGSEVQIAVTKDIKLQLLKSGLGAQDGYDYNSLKSCNGNRECGSGECCFNNRCYSRSIVGQCSDDYDSTGNQPTGESCNSDFDCSSLCCNGSTNTCQDHVNNDFEQVLCSKVPNQSCVSKEFCRIEYVRQCYLIRINDPNNSLTCAKRCYSVPTFGDCVSGYCKPPVTPQEPAAPTTPADCAGDNVLDNPPFNLSDL</sequence>
<keyword evidence="3" id="KW-1185">Reference proteome</keyword>
<gene>
    <name evidence="2" type="ORF">DAY19_13335</name>
</gene>
<feature type="region of interest" description="Disordered" evidence="1">
    <location>
        <begin position="25"/>
        <end position="57"/>
    </location>
</feature>
<proteinExistence type="predicted"/>